<evidence type="ECO:0000313" key="5">
    <source>
        <dbReference type="EMBL" id="MEW9267638.1"/>
    </source>
</evidence>
<evidence type="ECO:0000256" key="1">
    <source>
        <dbReference type="ARBA" id="ARBA00023015"/>
    </source>
</evidence>
<keyword evidence="2" id="KW-0238">DNA-binding</keyword>
<evidence type="ECO:0000256" key="3">
    <source>
        <dbReference type="ARBA" id="ARBA00023163"/>
    </source>
</evidence>
<dbReference type="SMART" id="SM00342">
    <property type="entry name" value="HTH_ARAC"/>
    <property type="match status" value="1"/>
</dbReference>
<dbReference type="Proteomes" id="UP001555826">
    <property type="component" value="Unassembled WGS sequence"/>
</dbReference>
<dbReference type="PROSITE" id="PS01124">
    <property type="entry name" value="HTH_ARAC_FAMILY_2"/>
    <property type="match status" value="1"/>
</dbReference>
<dbReference type="RefSeq" id="WP_367641052.1">
    <property type="nucleotide sequence ID" value="NZ_JBFNQN010000020.1"/>
</dbReference>
<dbReference type="InterPro" id="IPR009057">
    <property type="entry name" value="Homeodomain-like_sf"/>
</dbReference>
<dbReference type="InterPro" id="IPR050204">
    <property type="entry name" value="AraC_XylS_family_regulators"/>
</dbReference>
<dbReference type="Gene3D" id="1.10.10.60">
    <property type="entry name" value="Homeodomain-like"/>
    <property type="match status" value="1"/>
</dbReference>
<proteinExistence type="predicted"/>
<keyword evidence="6" id="KW-1185">Reference proteome</keyword>
<evidence type="ECO:0000256" key="2">
    <source>
        <dbReference type="ARBA" id="ARBA00023125"/>
    </source>
</evidence>
<feature type="domain" description="HTH araC/xylS-type" evidence="4">
    <location>
        <begin position="168"/>
        <end position="270"/>
    </location>
</feature>
<keyword evidence="1" id="KW-0805">Transcription regulation</keyword>
<dbReference type="EMBL" id="JBFNQN010000020">
    <property type="protein sequence ID" value="MEW9267638.1"/>
    <property type="molecule type" value="Genomic_DNA"/>
</dbReference>
<evidence type="ECO:0000313" key="6">
    <source>
        <dbReference type="Proteomes" id="UP001555826"/>
    </source>
</evidence>
<dbReference type="SUPFAM" id="SSF46689">
    <property type="entry name" value="Homeodomain-like"/>
    <property type="match status" value="2"/>
</dbReference>
<evidence type="ECO:0000259" key="4">
    <source>
        <dbReference type="PROSITE" id="PS01124"/>
    </source>
</evidence>
<organism evidence="5 6">
    <name type="scientific">Kineococcus endophyticus</name>
    <dbReference type="NCBI Taxonomy" id="1181883"/>
    <lineage>
        <taxon>Bacteria</taxon>
        <taxon>Bacillati</taxon>
        <taxon>Actinomycetota</taxon>
        <taxon>Actinomycetes</taxon>
        <taxon>Kineosporiales</taxon>
        <taxon>Kineosporiaceae</taxon>
        <taxon>Kineococcus</taxon>
    </lineage>
</organism>
<dbReference type="InterPro" id="IPR018060">
    <property type="entry name" value="HTH_AraC"/>
</dbReference>
<dbReference type="PANTHER" id="PTHR46796:SF12">
    <property type="entry name" value="HTH-TYPE DNA-BINDING TRANSCRIPTIONAL ACTIVATOR EUTR"/>
    <property type="match status" value="1"/>
</dbReference>
<dbReference type="Pfam" id="PF12833">
    <property type="entry name" value="HTH_18"/>
    <property type="match status" value="1"/>
</dbReference>
<name>A0ABV3PE52_9ACTN</name>
<accession>A0ABV3PE52</accession>
<comment type="caution">
    <text evidence="5">The sequence shown here is derived from an EMBL/GenBank/DDBJ whole genome shotgun (WGS) entry which is preliminary data.</text>
</comment>
<sequence>MADRLRFSTAMSAGLEPVDEFMAFTPALGRTRYDVGHDVVTTQPGRAVRYPDDVAITGRWDDAIDARMVRLPLSVVERVAEERFGPLTQRLRFTGMTPTSRPLEDAWLRTAALVHEALSGPHPLADEPLLSTHLVQTVAWAALRAFPNTTTTLAHRAGPGLVGAAVVRRAMQFIEDHASLPITVTDIATAAGVDGRSLDAGFRRHLGCTPRTHLQWVRLTAARQDLQQTDPSGGATVAQVAHRWGFARVDRFVASFRDEFGVHPEDVLRN</sequence>
<protein>
    <submittedName>
        <fullName evidence="5">AraC family transcriptional regulator</fullName>
    </submittedName>
</protein>
<reference evidence="5 6" key="1">
    <citation type="submission" date="2024-07" db="EMBL/GenBank/DDBJ databases">
        <authorList>
            <person name="Thanompreechachai J."/>
            <person name="Duangmal K."/>
        </authorList>
    </citation>
    <scope>NUCLEOTIDE SEQUENCE [LARGE SCALE GENOMIC DNA]</scope>
    <source>
        <strain evidence="5 6">KCTC 19886</strain>
    </source>
</reference>
<dbReference type="PANTHER" id="PTHR46796">
    <property type="entry name" value="HTH-TYPE TRANSCRIPTIONAL ACTIVATOR RHAS-RELATED"/>
    <property type="match status" value="1"/>
</dbReference>
<gene>
    <name evidence="5" type="ORF">AB1207_23095</name>
</gene>
<keyword evidence="3" id="KW-0804">Transcription</keyword>